<dbReference type="GO" id="GO:0005737">
    <property type="term" value="C:cytoplasm"/>
    <property type="evidence" value="ECO:0007669"/>
    <property type="project" value="TreeGrafter"/>
</dbReference>
<evidence type="ECO:0000313" key="2">
    <source>
        <dbReference type="EMBL" id="MBD2802047.1"/>
    </source>
</evidence>
<dbReference type="InterPro" id="IPR000873">
    <property type="entry name" value="AMP-dep_synth/lig_dom"/>
</dbReference>
<dbReference type="Proteomes" id="UP001193920">
    <property type="component" value="Unassembled WGS sequence"/>
</dbReference>
<reference evidence="2" key="2">
    <citation type="journal article" date="2024" name="Toxins">
        <title>Genome Sequence Analysis of Native Xenorhabdus Strains Isolated from Entomopathogenic Nematodes in Argentina.</title>
        <authorList>
            <person name="Palma L."/>
            <person name="Frizzo L."/>
            <person name="Kaiser S."/>
            <person name="Berry C."/>
            <person name="Caballero P."/>
            <person name="Bode H.B."/>
            <person name="Del Valle E.E."/>
        </authorList>
    </citation>
    <scope>NUCLEOTIDE SEQUENCE</scope>
    <source>
        <strain evidence="2">M</strain>
    </source>
</reference>
<comment type="caution">
    <text evidence="2">The sequence shown here is derived from an EMBL/GenBank/DDBJ whole genome shotgun (WGS) entry which is preliminary data.</text>
</comment>
<dbReference type="EMBL" id="JACXBF010000444">
    <property type="protein sequence ID" value="MBD2802047.1"/>
    <property type="molecule type" value="Genomic_DNA"/>
</dbReference>
<organism evidence="2">
    <name type="scientific">Xenorhabdus szentirmaii</name>
    <dbReference type="NCBI Taxonomy" id="290112"/>
    <lineage>
        <taxon>Bacteria</taxon>
        <taxon>Pseudomonadati</taxon>
        <taxon>Pseudomonadota</taxon>
        <taxon>Gammaproteobacteria</taxon>
        <taxon>Enterobacterales</taxon>
        <taxon>Morganellaceae</taxon>
        <taxon>Xenorhabdus</taxon>
    </lineage>
</organism>
<dbReference type="Gene3D" id="3.30.559.30">
    <property type="entry name" value="Nonribosomal peptide synthetase, condensation domain"/>
    <property type="match status" value="1"/>
</dbReference>
<accession>A0AAW3YX03</accession>
<reference evidence="2" key="1">
    <citation type="submission" date="2020-09" db="EMBL/GenBank/DDBJ databases">
        <authorList>
            <person name="Palma L."/>
            <person name="Caballero P."/>
            <person name="Berry C."/>
            <person name="Del Valle E."/>
        </authorList>
    </citation>
    <scope>NUCLEOTIDE SEQUENCE</scope>
    <source>
        <strain evidence="2">M</strain>
    </source>
</reference>
<dbReference type="GO" id="GO:0043041">
    <property type="term" value="P:amino acid activation for nonribosomal peptide biosynthetic process"/>
    <property type="evidence" value="ECO:0007669"/>
    <property type="project" value="TreeGrafter"/>
</dbReference>
<feature type="domain" description="AMP-dependent synthetase/ligase" evidence="1">
    <location>
        <begin position="73"/>
        <end position="121"/>
    </location>
</feature>
<dbReference type="PANTHER" id="PTHR45527:SF1">
    <property type="entry name" value="FATTY ACID SYNTHASE"/>
    <property type="match status" value="1"/>
</dbReference>
<protein>
    <submittedName>
        <fullName evidence="2">AMP-binding protein</fullName>
    </submittedName>
</protein>
<sequence length="121" mass="13547">ERASIERLAGYLQTLLAAMVDDDSRPVETLPLLQSHQRHQLLVEFNAVDHRDAVEHSDIVLRDQHSMLIHQLFEQQVASTPDVTALVSGENQLSYAELNRRANQLAHYLIASGVGPDDRVA</sequence>
<evidence type="ECO:0000259" key="1">
    <source>
        <dbReference type="Pfam" id="PF00501"/>
    </source>
</evidence>
<gene>
    <name evidence="2" type="ORF">ID854_16795</name>
</gene>
<dbReference type="PANTHER" id="PTHR45527">
    <property type="entry name" value="NONRIBOSOMAL PEPTIDE SYNTHETASE"/>
    <property type="match status" value="1"/>
</dbReference>
<name>A0AAW3YX03_9GAMM</name>
<proteinExistence type="predicted"/>
<dbReference type="InterPro" id="IPR042099">
    <property type="entry name" value="ANL_N_sf"/>
</dbReference>
<feature type="non-terminal residue" evidence="2">
    <location>
        <position position="1"/>
    </location>
</feature>
<dbReference type="Pfam" id="PF00501">
    <property type="entry name" value="AMP-binding"/>
    <property type="match status" value="1"/>
</dbReference>
<dbReference type="RefSeq" id="WP_323869488.1">
    <property type="nucleotide sequence ID" value="NZ_JACXBF010000444.1"/>
</dbReference>
<dbReference type="GO" id="GO:0031177">
    <property type="term" value="F:phosphopantetheine binding"/>
    <property type="evidence" value="ECO:0007669"/>
    <property type="project" value="TreeGrafter"/>
</dbReference>
<dbReference type="Gene3D" id="3.40.50.12780">
    <property type="entry name" value="N-terminal domain of ligase-like"/>
    <property type="match status" value="1"/>
</dbReference>
<dbReference type="SUPFAM" id="SSF56801">
    <property type="entry name" value="Acetyl-CoA synthetase-like"/>
    <property type="match status" value="1"/>
</dbReference>
<feature type="non-terminal residue" evidence="2">
    <location>
        <position position="121"/>
    </location>
</feature>
<dbReference type="GO" id="GO:0044550">
    <property type="term" value="P:secondary metabolite biosynthetic process"/>
    <property type="evidence" value="ECO:0007669"/>
    <property type="project" value="TreeGrafter"/>
</dbReference>
<dbReference type="AlphaFoldDB" id="A0AAW3YX03"/>